<keyword evidence="1" id="KW-0812">Transmembrane</keyword>
<organism evidence="2 3">
    <name type="scientific">Winkia neuii</name>
    <dbReference type="NCBI Taxonomy" id="33007"/>
    <lineage>
        <taxon>Bacteria</taxon>
        <taxon>Bacillati</taxon>
        <taxon>Actinomycetota</taxon>
        <taxon>Actinomycetes</taxon>
        <taxon>Actinomycetales</taxon>
        <taxon>Actinomycetaceae</taxon>
        <taxon>Winkia</taxon>
    </lineage>
</organism>
<dbReference type="RefSeq" id="WP_024332448.1">
    <property type="nucleotide sequence ID" value="NZ_JASOXK010000005.1"/>
</dbReference>
<dbReference type="EMBL" id="PKKO01000003">
    <property type="protein sequence ID" value="PKY72359.1"/>
    <property type="molecule type" value="Genomic_DNA"/>
</dbReference>
<evidence type="ECO:0000313" key="3">
    <source>
        <dbReference type="Proteomes" id="UP000235122"/>
    </source>
</evidence>
<gene>
    <name evidence="2" type="ORF">CYJ19_05825</name>
</gene>
<accession>A0A2I1IMJ8</accession>
<feature type="transmembrane region" description="Helical" evidence="1">
    <location>
        <begin position="6"/>
        <end position="28"/>
    </location>
</feature>
<dbReference type="GeneID" id="35865880"/>
<evidence type="ECO:0000313" key="2">
    <source>
        <dbReference type="EMBL" id="PKY72359.1"/>
    </source>
</evidence>
<comment type="caution">
    <text evidence="2">The sequence shown here is derived from an EMBL/GenBank/DDBJ whole genome shotgun (WGS) entry which is preliminary data.</text>
</comment>
<name>A0A2I1IMJ8_9ACTO</name>
<protein>
    <submittedName>
        <fullName evidence="2">Uncharacterized protein</fullName>
    </submittedName>
</protein>
<sequence>MSGFIDAVVALGGFGGCAAFITAIAGVSKIKRVEHNTKELKTNHGSSLRDAVNRIEKLLVQNEERLDKALVQIKGLGHQVGEVKKDMESYRREQAIQDEDVHARMRNLELKTDRCKRH</sequence>
<keyword evidence="1" id="KW-0472">Membrane</keyword>
<reference evidence="2 3" key="1">
    <citation type="submission" date="2017-12" db="EMBL/GenBank/DDBJ databases">
        <title>Phylogenetic diversity of female urinary microbiome.</title>
        <authorList>
            <person name="Thomas-White K."/>
            <person name="Wolfe A.J."/>
        </authorList>
    </citation>
    <scope>NUCLEOTIDE SEQUENCE [LARGE SCALE GENOMIC DNA]</scope>
    <source>
        <strain evidence="2 3">UMB0402</strain>
    </source>
</reference>
<dbReference type="AlphaFoldDB" id="A0A2I1IMJ8"/>
<proteinExistence type="predicted"/>
<dbReference type="Proteomes" id="UP000235122">
    <property type="component" value="Unassembled WGS sequence"/>
</dbReference>
<keyword evidence="1" id="KW-1133">Transmembrane helix</keyword>
<keyword evidence="3" id="KW-1185">Reference proteome</keyword>
<evidence type="ECO:0000256" key="1">
    <source>
        <dbReference type="SAM" id="Phobius"/>
    </source>
</evidence>